<dbReference type="InterPro" id="IPR000847">
    <property type="entry name" value="LysR_HTH_N"/>
</dbReference>
<dbReference type="InterPro" id="IPR036388">
    <property type="entry name" value="WH-like_DNA-bd_sf"/>
</dbReference>
<dbReference type="Proteomes" id="UP000004870">
    <property type="component" value="Unassembled WGS sequence"/>
</dbReference>
<dbReference type="SUPFAM" id="SSF53850">
    <property type="entry name" value="Periplasmic binding protein-like II"/>
    <property type="match status" value="1"/>
</dbReference>
<feature type="domain" description="HTH lysR-type" evidence="5">
    <location>
        <begin position="4"/>
        <end position="61"/>
    </location>
</feature>
<dbReference type="HOGENOM" id="CLU_039613_2_2_6"/>
<dbReference type="InterPro" id="IPR036390">
    <property type="entry name" value="WH_DNA-bd_sf"/>
</dbReference>
<dbReference type="Gene3D" id="1.10.10.10">
    <property type="entry name" value="Winged helix-like DNA-binding domain superfamily/Winged helix DNA-binding domain"/>
    <property type="match status" value="1"/>
</dbReference>
<keyword evidence="4" id="KW-0804">Transcription</keyword>
<dbReference type="PROSITE" id="PS50931">
    <property type="entry name" value="HTH_LYSR"/>
    <property type="match status" value="1"/>
</dbReference>
<dbReference type="GeneID" id="84788969"/>
<dbReference type="GO" id="GO:0003700">
    <property type="term" value="F:DNA-binding transcription factor activity"/>
    <property type="evidence" value="ECO:0007669"/>
    <property type="project" value="InterPro"/>
</dbReference>
<keyword evidence="2" id="KW-0805">Transcription regulation</keyword>
<protein>
    <submittedName>
        <fullName evidence="6">LysR substrate binding domain protein</fullName>
    </submittedName>
</protein>
<dbReference type="InterPro" id="IPR058163">
    <property type="entry name" value="LysR-type_TF_proteobact-type"/>
</dbReference>
<dbReference type="FunFam" id="1.10.10.10:FF:000001">
    <property type="entry name" value="LysR family transcriptional regulator"/>
    <property type="match status" value="1"/>
</dbReference>
<dbReference type="Pfam" id="PF03466">
    <property type="entry name" value="LysR_substrate"/>
    <property type="match status" value="1"/>
</dbReference>
<dbReference type="PRINTS" id="PR00039">
    <property type="entry name" value="HTHLYSR"/>
</dbReference>
<sequence>MMNLDWNGIRYFATLVEKETLTAAAAALDVQHSTVSRQIAQLEQALGLRLFDRIGKRYLLTADGERLYRHACDLCKEMNVLQRVAREQAAVRHSVTVSAPPFVVRLLLMPHLTDFYRKHADIRLHLLAEAALADLHGRQADIALRLVRPTQNDLAVRRLRGFAFRLCAHRDYLTRRRADWQFVQLAVEARHSRWFMEQIGEDADIVFASNDFAAVKQAIAGQIGIGILPDFAVSPADGLQTVALRADEPPPACAAALYLVMHEDVRRSPAVRAVADFFGEALAGA</sequence>
<gene>
    <name evidence="6" type="primary">lysR2</name>
    <name evidence="6" type="ORF">HMPREF0198_0867</name>
</gene>
<keyword evidence="3" id="KW-0238">DNA-binding</keyword>
<reference evidence="6 7" key="1">
    <citation type="submission" date="2009-08" db="EMBL/GenBank/DDBJ databases">
        <authorList>
            <person name="Qin X."/>
            <person name="Bachman B."/>
            <person name="Battles P."/>
            <person name="Bell A."/>
            <person name="Bess C."/>
            <person name="Bickham C."/>
            <person name="Chaboub L."/>
            <person name="Chen D."/>
            <person name="Coyle M."/>
            <person name="Deiros D.R."/>
            <person name="Dinh H."/>
            <person name="Forbes L."/>
            <person name="Fowler G."/>
            <person name="Francisco L."/>
            <person name="Fu Q."/>
            <person name="Gubbala S."/>
            <person name="Hale W."/>
            <person name="Han Y."/>
            <person name="Hemphill L."/>
            <person name="Highlander S.K."/>
            <person name="Hirani K."/>
            <person name="Hogues M."/>
            <person name="Jackson L."/>
            <person name="Jakkamsetti A."/>
            <person name="Javaid M."/>
            <person name="Jiang H."/>
            <person name="Korchina V."/>
            <person name="Kovar C."/>
            <person name="Lara F."/>
            <person name="Lee S."/>
            <person name="Mata R."/>
            <person name="Mathew T."/>
            <person name="Moen C."/>
            <person name="Morales K."/>
            <person name="Munidasa M."/>
            <person name="Nazareth L."/>
            <person name="Ngo R."/>
            <person name="Nguyen L."/>
            <person name="Okwuonu G."/>
            <person name="Ongeri F."/>
            <person name="Patil S."/>
            <person name="Petrosino J."/>
            <person name="Pham C."/>
            <person name="Pham P."/>
            <person name="Pu L.-L."/>
            <person name="Puazo M."/>
            <person name="Raj R."/>
            <person name="Reid J."/>
            <person name="Rouhana J."/>
            <person name="Saada N."/>
            <person name="Shang Y."/>
            <person name="Simmons D."/>
            <person name="Thornton R."/>
            <person name="Warren J."/>
            <person name="Weissenberger G."/>
            <person name="Zhang J."/>
            <person name="Zhang L."/>
            <person name="Zhou C."/>
            <person name="Zhu D."/>
            <person name="Muzny D."/>
            <person name="Worley K."/>
            <person name="Gibbs R."/>
        </authorList>
    </citation>
    <scope>NUCLEOTIDE SEQUENCE [LARGE SCALE GENOMIC DNA]</scope>
    <source>
        <strain evidence="7">ATCC 15826 / DSM 8339 / NCTC 10426 / 6573</strain>
    </source>
</reference>
<evidence type="ECO:0000313" key="7">
    <source>
        <dbReference type="Proteomes" id="UP000004870"/>
    </source>
</evidence>
<keyword evidence="7" id="KW-1185">Reference proteome</keyword>
<comment type="caution">
    <text evidence="6">The sequence shown here is derived from an EMBL/GenBank/DDBJ whole genome shotgun (WGS) entry which is preliminary data.</text>
</comment>
<evidence type="ECO:0000259" key="5">
    <source>
        <dbReference type="PROSITE" id="PS50931"/>
    </source>
</evidence>
<evidence type="ECO:0000256" key="1">
    <source>
        <dbReference type="ARBA" id="ARBA00009437"/>
    </source>
</evidence>
<dbReference type="Pfam" id="PF00126">
    <property type="entry name" value="HTH_1"/>
    <property type="match status" value="1"/>
</dbReference>
<proteinExistence type="inferred from homology"/>
<dbReference type="PANTHER" id="PTHR30537">
    <property type="entry name" value="HTH-TYPE TRANSCRIPTIONAL REGULATOR"/>
    <property type="match status" value="1"/>
</dbReference>
<dbReference type="InterPro" id="IPR005119">
    <property type="entry name" value="LysR_subst-bd"/>
</dbReference>
<name>C8N8P0_CARH6</name>
<dbReference type="PANTHER" id="PTHR30537:SF3">
    <property type="entry name" value="TRANSCRIPTIONAL REGULATORY PROTEIN"/>
    <property type="match status" value="1"/>
</dbReference>
<evidence type="ECO:0000256" key="2">
    <source>
        <dbReference type="ARBA" id="ARBA00023015"/>
    </source>
</evidence>
<comment type="similarity">
    <text evidence="1">Belongs to the LysR transcriptional regulatory family.</text>
</comment>
<dbReference type="SUPFAM" id="SSF46785">
    <property type="entry name" value="Winged helix' DNA-binding domain"/>
    <property type="match status" value="1"/>
</dbReference>
<dbReference type="Gene3D" id="3.40.190.290">
    <property type="match status" value="1"/>
</dbReference>
<dbReference type="GO" id="GO:0006351">
    <property type="term" value="P:DNA-templated transcription"/>
    <property type="evidence" value="ECO:0007669"/>
    <property type="project" value="TreeGrafter"/>
</dbReference>
<dbReference type="EMBL" id="ACKY01000041">
    <property type="protein sequence ID" value="EEV89017.1"/>
    <property type="molecule type" value="Genomic_DNA"/>
</dbReference>
<organism evidence="6 7">
    <name type="scientific">Cardiobacterium hominis (strain ATCC 15826 / DSM 8339 / NCTC 10426 / 6573)</name>
    <dbReference type="NCBI Taxonomy" id="638300"/>
    <lineage>
        <taxon>Bacteria</taxon>
        <taxon>Pseudomonadati</taxon>
        <taxon>Pseudomonadota</taxon>
        <taxon>Gammaproteobacteria</taxon>
        <taxon>Cardiobacteriales</taxon>
        <taxon>Cardiobacteriaceae</taxon>
        <taxon>Cardiobacterium</taxon>
    </lineage>
</organism>
<evidence type="ECO:0000313" key="6">
    <source>
        <dbReference type="EMBL" id="EEV89017.1"/>
    </source>
</evidence>
<dbReference type="RefSeq" id="WP_004140366.1">
    <property type="nucleotide sequence ID" value="NZ_GG694026.1"/>
</dbReference>
<dbReference type="GO" id="GO:0043565">
    <property type="term" value="F:sequence-specific DNA binding"/>
    <property type="evidence" value="ECO:0007669"/>
    <property type="project" value="TreeGrafter"/>
</dbReference>
<evidence type="ECO:0000256" key="4">
    <source>
        <dbReference type="ARBA" id="ARBA00023163"/>
    </source>
</evidence>
<accession>C8N8P0</accession>
<evidence type="ECO:0000256" key="3">
    <source>
        <dbReference type="ARBA" id="ARBA00023125"/>
    </source>
</evidence>
<dbReference type="AlphaFoldDB" id="C8N8P0"/>